<evidence type="ECO:0000313" key="2">
    <source>
        <dbReference type="EMBL" id="QNX04727.1"/>
    </source>
</evidence>
<name>A0A7H2PPE4_9GAMM</name>
<reference evidence="3" key="1">
    <citation type="submission" date="2020-09" db="EMBL/GenBank/DDBJ databases">
        <title>Clinical and molecular characterization of Acinetobacter seifertii in Taiwan.</title>
        <authorList>
            <person name="Li L.-H."/>
            <person name="Yang Y.-S."/>
            <person name="Sun J.-R."/>
            <person name="Huang T.-W."/>
            <person name="Huang W.-C."/>
            <person name="Wang Y.-C."/>
            <person name="Kuo T.-H."/>
            <person name="Kuo S.-C."/>
            <person name="Chen T.-L."/>
        </authorList>
    </citation>
    <scope>NUCLEOTIDE SEQUENCE [LARGE SCALE GENOMIC DNA]</scope>
    <source>
        <strain evidence="3">AS73</strain>
    </source>
</reference>
<dbReference type="RefSeq" id="WP_191036697.1">
    <property type="nucleotide sequence ID" value="NZ_CP061561.1"/>
</dbReference>
<evidence type="ECO:0000313" key="3">
    <source>
        <dbReference type="Proteomes" id="UP000516862"/>
    </source>
</evidence>
<accession>A0A7H2PPE4</accession>
<sequence length="62" mass="7092">MNYLAHLVIAVIVGFVVAFIIHFLTGDHQLAKTAIFIIIMIFPVNARLYNIERKLKRLGLKL</sequence>
<feature type="transmembrane region" description="Helical" evidence="1">
    <location>
        <begin position="7"/>
        <end position="24"/>
    </location>
</feature>
<gene>
    <name evidence="2" type="ORF">IC796_15560</name>
</gene>
<feature type="transmembrane region" description="Helical" evidence="1">
    <location>
        <begin position="30"/>
        <end position="49"/>
    </location>
</feature>
<dbReference type="EMBL" id="CP061561">
    <property type="protein sequence ID" value="QNX04727.1"/>
    <property type="molecule type" value="Genomic_DNA"/>
</dbReference>
<reference evidence="2 3" key="2">
    <citation type="submission" date="2020-09" db="EMBL/GenBank/DDBJ databases">
        <authorList>
            <person name="Chen F.-J."/>
            <person name="Lee Y.-T."/>
        </authorList>
    </citation>
    <scope>NUCLEOTIDE SEQUENCE [LARGE SCALE GENOMIC DNA]</scope>
    <source>
        <strain evidence="2 3">AS73</strain>
    </source>
</reference>
<dbReference type="AlphaFoldDB" id="A0A7H2PPE4"/>
<protein>
    <submittedName>
        <fullName evidence="2">Uncharacterized protein</fullName>
    </submittedName>
</protein>
<evidence type="ECO:0000256" key="1">
    <source>
        <dbReference type="SAM" id="Phobius"/>
    </source>
</evidence>
<proteinExistence type="predicted"/>
<organism evidence="2 3">
    <name type="scientific">Acinetobacter seifertii</name>
    <dbReference type="NCBI Taxonomy" id="1530123"/>
    <lineage>
        <taxon>Bacteria</taxon>
        <taxon>Pseudomonadati</taxon>
        <taxon>Pseudomonadota</taxon>
        <taxon>Gammaproteobacteria</taxon>
        <taxon>Moraxellales</taxon>
        <taxon>Moraxellaceae</taxon>
        <taxon>Acinetobacter</taxon>
        <taxon>Acinetobacter calcoaceticus/baumannii complex</taxon>
    </lineage>
</organism>
<keyword evidence="1" id="KW-0472">Membrane</keyword>
<keyword evidence="1" id="KW-1133">Transmembrane helix</keyword>
<keyword evidence="1" id="KW-0812">Transmembrane</keyword>
<dbReference type="Proteomes" id="UP000516862">
    <property type="component" value="Chromosome"/>
</dbReference>